<feature type="transmembrane region" description="Helical" evidence="10">
    <location>
        <begin position="270"/>
        <end position="292"/>
    </location>
</feature>
<feature type="transmembrane region" description="Helical" evidence="10">
    <location>
        <begin position="75"/>
        <end position="94"/>
    </location>
</feature>
<feature type="transmembrane region" description="Helical" evidence="10">
    <location>
        <begin position="241"/>
        <end position="264"/>
    </location>
</feature>
<keyword evidence="4 10" id="KW-0812">Transmembrane</keyword>
<feature type="transmembrane region" description="Helical" evidence="10">
    <location>
        <begin position="411"/>
        <end position="435"/>
    </location>
</feature>
<dbReference type="FunFam" id="1.10.3430.10:FF:000018">
    <property type="entry name" value="Rhesus-like glycoprotein B"/>
    <property type="match status" value="1"/>
</dbReference>
<dbReference type="Pfam" id="PF00909">
    <property type="entry name" value="Ammonium_transp"/>
    <property type="match status" value="1"/>
</dbReference>
<organism evidence="12 13">
    <name type="scientific">Dictyostelium firmibasis</name>
    <dbReference type="NCBI Taxonomy" id="79012"/>
    <lineage>
        <taxon>Eukaryota</taxon>
        <taxon>Amoebozoa</taxon>
        <taxon>Evosea</taxon>
        <taxon>Eumycetozoa</taxon>
        <taxon>Dictyostelia</taxon>
        <taxon>Dictyosteliales</taxon>
        <taxon>Dictyosteliaceae</taxon>
        <taxon>Dictyostelium</taxon>
    </lineage>
</organism>
<feature type="region of interest" description="Disordered" evidence="9">
    <location>
        <begin position="515"/>
        <end position="591"/>
    </location>
</feature>
<evidence type="ECO:0000256" key="2">
    <source>
        <dbReference type="ARBA" id="ARBA00011036"/>
    </source>
</evidence>
<dbReference type="AlphaFoldDB" id="A0AAN7YZ87"/>
<dbReference type="InterPro" id="IPR029020">
    <property type="entry name" value="Ammonium/urea_transptr"/>
</dbReference>
<comment type="subcellular location">
    <subcellularLocation>
        <location evidence="1">Membrane</location>
        <topology evidence="1">Multi-pass membrane protein</topology>
    </subcellularLocation>
</comment>
<comment type="similarity">
    <text evidence="2">Belongs to the ammonium transporter (TC 2.A.49) family. Rh subfamily.</text>
</comment>
<evidence type="ECO:0000256" key="4">
    <source>
        <dbReference type="ARBA" id="ARBA00022692"/>
    </source>
</evidence>
<dbReference type="SUPFAM" id="SSF111352">
    <property type="entry name" value="Ammonium transporter"/>
    <property type="match status" value="1"/>
</dbReference>
<dbReference type="PRINTS" id="PR00342">
    <property type="entry name" value="RHESUSRHD"/>
</dbReference>
<sequence length="591" mass="65713">MSKEEHKLPLSKRKESVIFMMILFAFQVFMVVLFSVWVRYSKNEVDYDKLTSAEREVLAATGGAVQEEVTNIYGYFRDINIMIFFGFGFLMTFLRRYGYSALGYTFIISALVSQWSVLIFGFFETVDHKNDHGGDFASTFEMSQTVILQGLFCAGAVMISYGAILGRVTPLQMLVVGIFEPIFYFLNMFIGEMNLEAIDVGGGMYIHLFGSVFGLTIAWFLTDKKSKDCEDNSPSYSGDYFAMAGTLFLWMMWPSFNAAIAPLGEPQFRAIANTFLSLTASTIATFIVTRLFGHLGHKIDMVHVQNSSLAGGVVQGCLAHMNINPGGAIGMGFLAGVISVLGYLFISPFLQRRFNIQDTCGIHNLHFMPGFIGSIAACIAAWKGINDKSLYNPIEFEQIFRAGDDQAKNNAAATFISIGIAIAGGLFVGAILKALKKVGGLKAKQYYQDSAFWHVPIDYPKDVEYVIEQNNQPMPTTDNGDNVGGVEMKKHLSPATNKKDSGYRRDLIRLLETLVRNEQSTDDSSNSDSDSSDDEEERERRIRKLAKRSNRRPKNTQSEHQPQHQPEESHFNQATETDNGGSSTNSPASKV</sequence>
<feature type="transmembrane region" description="Helical" evidence="10">
    <location>
        <begin position="329"/>
        <end position="350"/>
    </location>
</feature>
<feature type="transmembrane region" description="Helical" evidence="10">
    <location>
        <begin position="101"/>
        <end position="123"/>
    </location>
</feature>
<feature type="transmembrane region" description="Helical" evidence="10">
    <location>
        <begin position="17"/>
        <end position="38"/>
    </location>
</feature>
<evidence type="ECO:0000256" key="8">
    <source>
        <dbReference type="ARBA" id="ARBA00058443"/>
    </source>
</evidence>
<dbReference type="GO" id="GO:0008519">
    <property type="term" value="F:ammonium channel activity"/>
    <property type="evidence" value="ECO:0007669"/>
    <property type="project" value="InterPro"/>
</dbReference>
<keyword evidence="7" id="KW-0325">Glycoprotein</keyword>
<evidence type="ECO:0000256" key="1">
    <source>
        <dbReference type="ARBA" id="ARBA00004141"/>
    </source>
</evidence>
<feature type="transmembrane region" description="Helical" evidence="10">
    <location>
        <begin position="362"/>
        <end position="382"/>
    </location>
</feature>
<evidence type="ECO:0000256" key="10">
    <source>
        <dbReference type="SAM" id="Phobius"/>
    </source>
</evidence>
<feature type="compositionally biased region" description="Basic and acidic residues" evidence="9">
    <location>
        <begin position="561"/>
        <end position="570"/>
    </location>
</feature>
<feature type="transmembrane region" description="Helical" evidence="10">
    <location>
        <begin position="143"/>
        <end position="164"/>
    </location>
</feature>
<evidence type="ECO:0000259" key="11">
    <source>
        <dbReference type="Pfam" id="PF00909"/>
    </source>
</evidence>
<evidence type="ECO:0000313" key="13">
    <source>
        <dbReference type="Proteomes" id="UP001344447"/>
    </source>
</evidence>
<feature type="region of interest" description="Disordered" evidence="9">
    <location>
        <begin position="471"/>
        <end position="503"/>
    </location>
</feature>
<dbReference type="GO" id="GO:0005886">
    <property type="term" value="C:plasma membrane"/>
    <property type="evidence" value="ECO:0007669"/>
    <property type="project" value="InterPro"/>
</dbReference>
<dbReference type="InterPro" id="IPR024041">
    <property type="entry name" value="NH4_transpt_AmtB-like_dom"/>
</dbReference>
<accession>A0AAN7YZ87</accession>
<dbReference type="PANTHER" id="PTHR11730">
    <property type="entry name" value="AMMONIUM TRANSPORTER"/>
    <property type="match status" value="1"/>
</dbReference>
<evidence type="ECO:0000256" key="3">
    <source>
        <dbReference type="ARBA" id="ARBA00022448"/>
    </source>
</evidence>
<evidence type="ECO:0000256" key="5">
    <source>
        <dbReference type="ARBA" id="ARBA00022989"/>
    </source>
</evidence>
<evidence type="ECO:0000313" key="12">
    <source>
        <dbReference type="EMBL" id="KAK5583836.1"/>
    </source>
</evidence>
<feature type="domain" description="Ammonium transporter AmtB-like" evidence="11">
    <location>
        <begin position="67"/>
        <end position="436"/>
    </location>
</feature>
<evidence type="ECO:0000256" key="9">
    <source>
        <dbReference type="SAM" id="MobiDB-lite"/>
    </source>
</evidence>
<dbReference type="PANTHER" id="PTHR11730:SF60">
    <property type="entry name" value="RH50, ISOFORM D"/>
    <property type="match status" value="1"/>
</dbReference>
<dbReference type="Proteomes" id="UP001344447">
    <property type="component" value="Unassembled WGS sequence"/>
</dbReference>
<evidence type="ECO:0000256" key="6">
    <source>
        <dbReference type="ARBA" id="ARBA00023136"/>
    </source>
</evidence>
<gene>
    <name evidence="12" type="ORF">RB653_005438</name>
</gene>
<comment type="caution">
    <text evidence="12">The sequence shown here is derived from an EMBL/GenBank/DDBJ whole genome shotgun (WGS) entry which is preliminary data.</text>
</comment>
<protein>
    <recommendedName>
        <fullName evidence="11">Ammonium transporter AmtB-like domain-containing protein</fullName>
    </recommendedName>
</protein>
<comment type="function">
    <text evidence="8">May be a carbon dioxide/bicarbonate transporter.</text>
</comment>
<keyword evidence="3" id="KW-0813">Transport</keyword>
<keyword evidence="13" id="KW-1185">Reference proteome</keyword>
<feature type="compositionally biased region" description="Polar residues" evidence="9">
    <location>
        <begin position="571"/>
        <end position="591"/>
    </location>
</feature>
<keyword evidence="5 10" id="KW-1133">Transmembrane helix</keyword>
<dbReference type="GO" id="GO:0097272">
    <property type="term" value="P:ammonium homeostasis"/>
    <property type="evidence" value="ECO:0007669"/>
    <property type="project" value="TreeGrafter"/>
</dbReference>
<evidence type="ECO:0000256" key="7">
    <source>
        <dbReference type="ARBA" id="ARBA00023180"/>
    </source>
</evidence>
<keyword evidence="6 10" id="KW-0472">Membrane</keyword>
<feature type="compositionally biased region" description="Polar residues" evidence="9">
    <location>
        <begin position="471"/>
        <end position="480"/>
    </location>
</feature>
<reference evidence="12 13" key="1">
    <citation type="submission" date="2023-11" db="EMBL/GenBank/DDBJ databases">
        <title>Dfirmibasis_genome.</title>
        <authorList>
            <person name="Edelbroek B."/>
            <person name="Kjellin J."/>
            <person name="Jerlstrom-Hultqvist J."/>
            <person name="Soderbom F."/>
        </authorList>
    </citation>
    <scope>NUCLEOTIDE SEQUENCE [LARGE SCALE GENOMIC DNA]</scope>
    <source>
        <strain evidence="12 13">TNS-C-14</strain>
    </source>
</reference>
<dbReference type="InterPro" id="IPR002229">
    <property type="entry name" value="RhesusRHD"/>
</dbReference>
<dbReference type="Gene3D" id="1.10.3430.10">
    <property type="entry name" value="Ammonium transporter AmtB like domains"/>
    <property type="match status" value="1"/>
</dbReference>
<proteinExistence type="inferred from homology"/>
<feature type="transmembrane region" description="Helical" evidence="10">
    <location>
        <begin position="202"/>
        <end position="221"/>
    </location>
</feature>
<dbReference type="EMBL" id="JAVFKY010000001">
    <property type="protein sequence ID" value="KAK5583836.1"/>
    <property type="molecule type" value="Genomic_DNA"/>
</dbReference>
<name>A0AAN7YZ87_9MYCE</name>
<feature type="compositionally biased region" description="Basic residues" evidence="9">
    <location>
        <begin position="541"/>
        <end position="554"/>
    </location>
</feature>